<dbReference type="Proteomes" id="UP000280861">
    <property type="component" value="Unassembled WGS sequence"/>
</dbReference>
<keyword evidence="2" id="KW-1185">Reference proteome</keyword>
<dbReference type="AlphaFoldDB" id="A0A3P5XGF2"/>
<organism evidence="1 2">
    <name type="scientific">Arthrobacter ulcerisalmonis</name>
    <dbReference type="NCBI Taxonomy" id="2483813"/>
    <lineage>
        <taxon>Bacteria</taxon>
        <taxon>Bacillati</taxon>
        <taxon>Actinomycetota</taxon>
        <taxon>Actinomycetes</taxon>
        <taxon>Micrococcales</taxon>
        <taxon>Micrococcaceae</taxon>
        <taxon>Arthrobacter</taxon>
    </lineage>
</organism>
<dbReference type="RefSeq" id="WP_124092379.1">
    <property type="nucleotide sequence ID" value="NZ_CBCRYA010000022.1"/>
</dbReference>
<evidence type="ECO:0000313" key="2">
    <source>
        <dbReference type="Proteomes" id="UP000280861"/>
    </source>
</evidence>
<protein>
    <submittedName>
        <fullName evidence="1">Uncharacterized protein</fullName>
    </submittedName>
</protein>
<proteinExistence type="predicted"/>
<gene>
    <name evidence="1" type="ORF">PSET11_02311</name>
</gene>
<accession>A0A3P5XGF2</accession>
<name>A0A3P5XGF2_9MICC</name>
<evidence type="ECO:0000313" key="1">
    <source>
        <dbReference type="EMBL" id="VDC29966.1"/>
    </source>
</evidence>
<sequence length="119" mass="12967">MDEQSEVERVMAAFQMAMDQMNDRKVVIHAVWADTAYSACVLYERPLVKDGVLGRRVEFSPHVVEGDPASTADALAQNIVEPLGRAHVFTDNWGISWVGLGSAQAPALPPDLNWGSISS</sequence>
<dbReference type="OrthoDB" id="5087880at2"/>
<dbReference type="EMBL" id="UXAU01000032">
    <property type="protein sequence ID" value="VDC29966.1"/>
    <property type="molecule type" value="Genomic_DNA"/>
</dbReference>
<reference evidence="1 2" key="1">
    <citation type="submission" date="2018-11" db="EMBL/GenBank/DDBJ databases">
        <authorList>
            <person name="Criscuolo A."/>
        </authorList>
    </citation>
    <scope>NUCLEOTIDE SEQUENCE [LARGE SCALE GENOMIC DNA]</scope>
    <source>
        <strain evidence="1">AT11b</strain>
    </source>
</reference>